<dbReference type="RefSeq" id="WP_179650581.1">
    <property type="nucleotide sequence ID" value="NZ_JACBZM010000001.1"/>
</dbReference>
<name>A0A7Y9ZKU1_9ACTN</name>
<gene>
    <name evidence="2" type="ORF">BJ993_003781</name>
</gene>
<evidence type="ECO:0000313" key="2">
    <source>
        <dbReference type="EMBL" id="NYI46701.1"/>
    </source>
</evidence>
<dbReference type="AlphaFoldDB" id="A0A7Y9ZKU1"/>
<accession>A0A7Y9ZKU1</accession>
<protein>
    <submittedName>
        <fullName evidence="2">Uncharacterized protein</fullName>
    </submittedName>
</protein>
<dbReference type="Proteomes" id="UP000562045">
    <property type="component" value="Unassembled WGS sequence"/>
</dbReference>
<sequence length="320" mass="32526">MSIRRWAGAVTVLVLGVTTGLAAPPAAHAAVGSAVLGSWDYVSVPSGCANALNGTEPGDVTVKADGAWRTVRLRRSGTLSSSAVSGATTVTGRIATDSRGSTKVGIKVSASATAKPRSPSICAVDNYAVDATVSARQAVTPARSWLVVRSSGSTRGSSQTGFGSPDVTGGFVALGRSLTKLVPAGTYTLGGGVDASVNVPANSTTARSAAASATATVALFPIGTLRARSGDGLGYVKAGHRDCTHNRVKAYFSDAARTTVRSATFSVEGDRRFTLTGSQLQRDAVFVSSVPRASSGAIRVDIVLRSGARRTSYATSWPCA</sequence>
<proteinExistence type="predicted"/>
<feature type="chain" id="PRO_5031438263" evidence="1">
    <location>
        <begin position="30"/>
        <end position="320"/>
    </location>
</feature>
<reference evidence="2 3" key="1">
    <citation type="submission" date="2020-07" db="EMBL/GenBank/DDBJ databases">
        <title>Sequencing the genomes of 1000 actinobacteria strains.</title>
        <authorList>
            <person name="Klenk H.-P."/>
        </authorList>
    </citation>
    <scope>NUCLEOTIDE SEQUENCE [LARGE SCALE GENOMIC DNA]</scope>
    <source>
        <strain evidence="2 3">DSM 15131</strain>
    </source>
</reference>
<evidence type="ECO:0000256" key="1">
    <source>
        <dbReference type="SAM" id="SignalP"/>
    </source>
</evidence>
<keyword evidence="1" id="KW-0732">Signal</keyword>
<feature type="signal peptide" evidence="1">
    <location>
        <begin position="1"/>
        <end position="29"/>
    </location>
</feature>
<evidence type="ECO:0000313" key="3">
    <source>
        <dbReference type="Proteomes" id="UP000562045"/>
    </source>
</evidence>
<comment type="caution">
    <text evidence="2">The sequence shown here is derived from an EMBL/GenBank/DDBJ whole genome shotgun (WGS) entry which is preliminary data.</text>
</comment>
<organism evidence="2 3">
    <name type="scientific">Nocardioides aromaticivorans</name>
    <dbReference type="NCBI Taxonomy" id="200618"/>
    <lineage>
        <taxon>Bacteria</taxon>
        <taxon>Bacillati</taxon>
        <taxon>Actinomycetota</taxon>
        <taxon>Actinomycetes</taxon>
        <taxon>Propionibacteriales</taxon>
        <taxon>Nocardioidaceae</taxon>
        <taxon>Nocardioides</taxon>
    </lineage>
</organism>
<dbReference type="EMBL" id="JACBZM010000001">
    <property type="protein sequence ID" value="NYI46701.1"/>
    <property type="molecule type" value="Genomic_DNA"/>
</dbReference>